<proteinExistence type="predicted"/>
<organism evidence="3 4">
    <name type="scientific">Cyclocybe aegerita</name>
    <name type="common">Black poplar mushroom</name>
    <name type="synonym">Agrocybe aegerita</name>
    <dbReference type="NCBI Taxonomy" id="1973307"/>
    <lineage>
        <taxon>Eukaryota</taxon>
        <taxon>Fungi</taxon>
        <taxon>Dikarya</taxon>
        <taxon>Basidiomycota</taxon>
        <taxon>Agaricomycotina</taxon>
        <taxon>Agaricomycetes</taxon>
        <taxon>Agaricomycetidae</taxon>
        <taxon>Agaricales</taxon>
        <taxon>Agaricineae</taxon>
        <taxon>Bolbitiaceae</taxon>
        <taxon>Cyclocybe</taxon>
    </lineage>
</organism>
<gene>
    <name evidence="3" type="ORF">AAE3_LOCUS11882</name>
</gene>
<dbReference type="AlphaFoldDB" id="A0A8S0XZH3"/>
<dbReference type="EMBL" id="CACVBS010000079">
    <property type="protein sequence ID" value="CAA7269681.1"/>
    <property type="molecule type" value="Genomic_DNA"/>
</dbReference>
<evidence type="ECO:0000259" key="2">
    <source>
        <dbReference type="SMART" id="SM00355"/>
    </source>
</evidence>
<dbReference type="Proteomes" id="UP000467700">
    <property type="component" value="Unassembled WGS sequence"/>
</dbReference>
<evidence type="ECO:0000256" key="1">
    <source>
        <dbReference type="SAM" id="MobiDB-lite"/>
    </source>
</evidence>
<dbReference type="OrthoDB" id="10415100at2759"/>
<dbReference type="SMART" id="SM00355">
    <property type="entry name" value="ZnF_C2H2"/>
    <property type="match status" value="3"/>
</dbReference>
<dbReference type="InterPro" id="IPR013087">
    <property type="entry name" value="Znf_C2H2_type"/>
</dbReference>
<feature type="domain" description="C2H2-type" evidence="2">
    <location>
        <begin position="368"/>
        <end position="397"/>
    </location>
</feature>
<evidence type="ECO:0000313" key="4">
    <source>
        <dbReference type="Proteomes" id="UP000467700"/>
    </source>
</evidence>
<accession>A0A8S0XZH3</accession>
<reference evidence="3 4" key="1">
    <citation type="submission" date="2020-01" db="EMBL/GenBank/DDBJ databases">
        <authorList>
            <person name="Gupta K D."/>
        </authorList>
    </citation>
    <scope>NUCLEOTIDE SEQUENCE [LARGE SCALE GENOMIC DNA]</scope>
</reference>
<protein>
    <recommendedName>
        <fullName evidence="2">C2H2-type domain-containing protein</fullName>
    </recommendedName>
</protein>
<name>A0A8S0XZH3_CYCAE</name>
<evidence type="ECO:0000313" key="3">
    <source>
        <dbReference type="EMBL" id="CAA7269681.1"/>
    </source>
</evidence>
<feature type="domain" description="C2H2-type" evidence="2">
    <location>
        <begin position="339"/>
        <end position="364"/>
    </location>
</feature>
<feature type="domain" description="C2H2-type" evidence="2">
    <location>
        <begin position="307"/>
        <end position="327"/>
    </location>
</feature>
<sequence length="417" mass="46648">MIEEFKLDRDPNQAEIPLLNLYLDSHAASISVTEYVALCLEDCARRFKLSHRKTSKTMVGARFISDVEALLAKIKLGFRDKLTAALDMSNQGFGGWPGHHVPIQNSNRRRSPLEEERGDEPTSSGPAHFHFNPHYHELHGHQISGLQVEGYGGFHHPIPGYHADEALWGLDQTPQVLDHYSSSNVEHNRPMPAPGASHVIPYFDNFSAFPATQSSQQANYFLTGSSDGSLNDPSFYHPLDYGAPATGFHFDAFPPGGSAPEAQQFPRQDLITQEQFRQAHGKVMRCRLYRGSLASGIAGRTVTDDYPLCNAHLTHPDQLIQHLKDIHRVVENHTLTDPCSCAWKGCRPSANMTAGSYLRHLKTHCIQWVCPHRDCQGGPARAFSRPDRLVEHLVRSHNSRDRDAKALVSTNRLVCFK</sequence>
<comment type="caution">
    <text evidence="3">The sequence shown here is derived from an EMBL/GenBank/DDBJ whole genome shotgun (WGS) entry which is preliminary data.</text>
</comment>
<feature type="region of interest" description="Disordered" evidence="1">
    <location>
        <begin position="96"/>
        <end position="127"/>
    </location>
</feature>
<keyword evidence="4" id="KW-1185">Reference proteome</keyword>